<gene>
    <name evidence="2" type="ORF">L486_08460</name>
</gene>
<feature type="compositionally biased region" description="Polar residues" evidence="1">
    <location>
        <begin position="36"/>
        <end position="47"/>
    </location>
</feature>
<feature type="region of interest" description="Disordered" evidence="1">
    <location>
        <begin position="235"/>
        <end position="256"/>
    </location>
</feature>
<reference evidence="2 3" key="1">
    <citation type="submission" date="2013-07" db="EMBL/GenBank/DDBJ databases">
        <title>The Genome Sequence of Kwoniella mangroviensis CBS10435.</title>
        <authorList>
            <consortium name="The Broad Institute Genome Sequencing Platform"/>
            <person name="Cuomo C."/>
            <person name="Litvintseva A."/>
            <person name="Chen Y."/>
            <person name="Heitman J."/>
            <person name="Sun S."/>
            <person name="Springer D."/>
            <person name="Dromer F."/>
            <person name="Young S.K."/>
            <person name="Zeng Q."/>
            <person name="Gargeya S."/>
            <person name="Fitzgerald M."/>
            <person name="Abouelleil A."/>
            <person name="Alvarado L."/>
            <person name="Berlin A.M."/>
            <person name="Chapman S.B."/>
            <person name="Dewar J."/>
            <person name="Goldberg J."/>
            <person name="Griggs A."/>
            <person name="Gujja S."/>
            <person name="Hansen M."/>
            <person name="Howarth C."/>
            <person name="Imamovic A."/>
            <person name="Larimer J."/>
            <person name="McCowan C."/>
            <person name="Murphy C."/>
            <person name="Pearson M."/>
            <person name="Priest M."/>
            <person name="Roberts A."/>
            <person name="Saif S."/>
            <person name="Shea T."/>
            <person name="Sykes S."/>
            <person name="Wortman J."/>
            <person name="Nusbaum C."/>
            <person name="Birren B."/>
        </authorList>
    </citation>
    <scope>NUCLEOTIDE SEQUENCE [LARGE SCALE GENOMIC DNA]</scope>
    <source>
        <strain evidence="2 3">CBS 10435</strain>
    </source>
</reference>
<feature type="region of interest" description="Disordered" evidence="1">
    <location>
        <begin position="1"/>
        <end position="152"/>
    </location>
</feature>
<feature type="region of interest" description="Disordered" evidence="1">
    <location>
        <begin position="169"/>
        <end position="193"/>
    </location>
</feature>
<dbReference type="AlphaFoldDB" id="A0A1B9IF22"/>
<evidence type="ECO:0000256" key="1">
    <source>
        <dbReference type="SAM" id="MobiDB-lite"/>
    </source>
</evidence>
<feature type="compositionally biased region" description="Pro residues" evidence="1">
    <location>
        <begin position="136"/>
        <end position="149"/>
    </location>
</feature>
<dbReference type="Proteomes" id="UP000092583">
    <property type="component" value="Unassembled WGS sequence"/>
</dbReference>
<keyword evidence="3" id="KW-1185">Reference proteome</keyword>
<reference evidence="3" key="2">
    <citation type="submission" date="2013-12" db="EMBL/GenBank/DDBJ databases">
        <title>Evolution of pathogenesis and genome organization in the Tremellales.</title>
        <authorList>
            <person name="Cuomo C."/>
            <person name="Litvintseva A."/>
            <person name="Heitman J."/>
            <person name="Chen Y."/>
            <person name="Sun S."/>
            <person name="Springer D."/>
            <person name="Dromer F."/>
            <person name="Young S."/>
            <person name="Zeng Q."/>
            <person name="Chapman S."/>
            <person name="Gujja S."/>
            <person name="Saif S."/>
            <person name="Birren B."/>
        </authorList>
    </citation>
    <scope>NUCLEOTIDE SEQUENCE [LARGE SCALE GENOMIC DNA]</scope>
    <source>
        <strain evidence="3">CBS 10435</strain>
    </source>
</reference>
<dbReference type="EMBL" id="KV700095">
    <property type="protein sequence ID" value="OCF54057.1"/>
    <property type="molecule type" value="Genomic_DNA"/>
</dbReference>
<feature type="compositionally biased region" description="Basic and acidic residues" evidence="1">
    <location>
        <begin position="90"/>
        <end position="99"/>
    </location>
</feature>
<protein>
    <submittedName>
        <fullName evidence="2">Uncharacterized protein</fullName>
    </submittedName>
</protein>
<evidence type="ECO:0000313" key="3">
    <source>
        <dbReference type="Proteomes" id="UP000092583"/>
    </source>
</evidence>
<name>A0A1B9IF22_9TREE</name>
<feature type="compositionally biased region" description="Basic and acidic residues" evidence="1">
    <location>
        <begin position="65"/>
        <end position="81"/>
    </location>
</feature>
<evidence type="ECO:0000313" key="2">
    <source>
        <dbReference type="EMBL" id="OCF54057.1"/>
    </source>
</evidence>
<organism evidence="2 3">
    <name type="scientific">Kwoniella mangroviensis CBS 10435</name>
    <dbReference type="NCBI Taxonomy" id="1331196"/>
    <lineage>
        <taxon>Eukaryota</taxon>
        <taxon>Fungi</taxon>
        <taxon>Dikarya</taxon>
        <taxon>Basidiomycota</taxon>
        <taxon>Agaricomycotina</taxon>
        <taxon>Tremellomycetes</taxon>
        <taxon>Tremellales</taxon>
        <taxon>Cryptococcaceae</taxon>
        <taxon>Kwoniella</taxon>
    </lineage>
</organism>
<feature type="compositionally biased region" description="Basic residues" evidence="1">
    <location>
        <begin position="107"/>
        <end position="116"/>
    </location>
</feature>
<feature type="compositionally biased region" description="Basic and acidic residues" evidence="1">
    <location>
        <begin position="169"/>
        <end position="183"/>
    </location>
</feature>
<accession>A0A1B9IF22</accession>
<sequence length="256" mass="28619">MPVPTHLTPLPISQDSKNNQTQHHHNPHHPLADPGSNPTSAMNPTHQTQRHPHFEQQMHQHHPHQRDSHSRSPSHHEHPSETEPMLSSTHSDRGHDRHPSHSAHPAHPAHHNHYNHHVTSPHPLAHHDATTAQSLPIPPPKSPKSPKSPTPLSKRLLYALTNKPTISKTWEKRSYADQQRSEPLDGSTNQGRAEMGMGMDLQEYSSPRSRPMSFYASPAEIAAFKPLPVVDHHYPSGDTHAHAHSAPNLPVPPTRV</sequence>
<proteinExistence type="predicted"/>
<dbReference type="OrthoDB" id="2565278at2759"/>